<feature type="domain" description="BIG2" evidence="2">
    <location>
        <begin position="738"/>
        <end position="820"/>
    </location>
</feature>
<dbReference type="InterPro" id="IPR003343">
    <property type="entry name" value="Big_2"/>
</dbReference>
<reference evidence="4 5" key="1">
    <citation type="submission" date="2019-04" db="EMBL/GenBank/DDBJ databases">
        <authorList>
            <person name="Embree M."/>
            <person name="Gaffney J.R."/>
        </authorList>
    </citation>
    <scope>NUCLEOTIDE SEQUENCE [LARGE SCALE GENOMIC DNA]</scope>
    <source>
        <strain evidence="4 5">JE7A12</strain>
    </source>
</reference>
<dbReference type="Pfam" id="PF02368">
    <property type="entry name" value="Big_2"/>
    <property type="match status" value="2"/>
</dbReference>
<feature type="domain" description="BIG2" evidence="2">
    <location>
        <begin position="651"/>
        <end position="731"/>
    </location>
</feature>
<organism evidence="4 5">
    <name type="scientific">Ruminococcus bovis</name>
    <dbReference type="NCBI Taxonomy" id="2564099"/>
    <lineage>
        <taxon>Bacteria</taxon>
        <taxon>Bacillati</taxon>
        <taxon>Bacillota</taxon>
        <taxon>Clostridia</taxon>
        <taxon>Eubacteriales</taxon>
        <taxon>Oscillospiraceae</taxon>
        <taxon>Ruminococcus</taxon>
    </lineage>
</organism>
<dbReference type="PANTHER" id="PTHR10357">
    <property type="entry name" value="ALPHA-AMYLASE FAMILY MEMBER"/>
    <property type="match status" value="1"/>
</dbReference>
<keyword evidence="5" id="KW-1185">Reference proteome</keyword>
<dbReference type="InterPro" id="IPR017853">
    <property type="entry name" value="GH"/>
</dbReference>
<proteinExistence type="predicted"/>
<gene>
    <name evidence="4" type="ORF">E5Z56_01315</name>
</gene>
<dbReference type="Pfam" id="PF00128">
    <property type="entry name" value="Alpha-amylase"/>
    <property type="match status" value="2"/>
</dbReference>
<dbReference type="PANTHER" id="PTHR10357:SF209">
    <property type="entry name" value="PERIPLASMIC ALPHA-AMYLASE"/>
    <property type="match status" value="1"/>
</dbReference>
<evidence type="ECO:0000313" key="4">
    <source>
        <dbReference type="EMBL" id="QCT06087.1"/>
    </source>
</evidence>
<dbReference type="Gene3D" id="2.60.40.1080">
    <property type="match status" value="2"/>
</dbReference>
<dbReference type="SUPFAM" id="SSF51445">
    <property type="entry name" value="(Trans)glycosidases"/>
    <property type="match status" value="1"/>
</dbReference>
<name>A0A4P8XTG1_9FIRM</name>
<evidence type="ECO:0000313" key="5">
    <source>
        <dbReference type="Proteomes" id="UP000301475"/>
    </source>
</evidence>
<dbReference type="OrthoDB" id="1766522at2"/>
<protein>
    <submittedName>
        <fullName evidence="4">Alpha-amylase</fullName>
    </submittedName>
</protein>
<feature type="signal peptide" evidence="1">
    <location>
        <begin position="1"/>
        <end position="26"/>
    </location>
</feature>
<accession>A0A4P8XTG1</accession>
<dbReference type="EMBL" id="CP039381">
    <property type="protein sequence ID" value="QCT06087.1"/>
    <property type="molecule type" value="Genomic_DNA"/>
</dbReference>
<dbReference type="Gene3D" id="2.60.40.1180">
    <property type="entry name" value="Golgi alpha-mannosidase II"/>
    <property type="match status" value="1"/>
</dbReference>
<dbReference type="AlphaFoldDB" id="A0A4P8XTG1"/>
<evidence type="ECO:0000259" key="2">
    <source>
        <dbReference type="SMART" id="SM00635"/>
    </source>
</evidence>
<keyword evidence="1" id="KW-0732">Signal</keyword>
<evidence type="ECO:0000259" key="3">
    <source>
        <dbReference type="SMART" id="SM00642"/>
    </source>
</evidence>
<dbReference type="InterPro" id="IPR008964">
    <property type="entry name" value="Invasin/intimin_cell_adhesion"/>
</dbReference>
<dbReference type="SUPFAM" id="SSF49373">
    <property type="entry name" value="Invasin/intimin cell-adhesion fragments"/>
    <property type="match status" value="2"/>
</dbReference>
<dbReference type="KEGG" id="ruj:E5Z56_01315"/>
<feature type="chain" id="PRO_5039078270" evidence="1">
    <location>
        <begin position="27"/>
        <end position="824"/>
    </location>
</feature>
<dbReference type="SMART" id="SM00635">
    <property type="entry name" value="BID_2"/>
    <property type="match status" value="2"/>
</dbReference>
<dbReference type="GO" id="GO:0005975">
    <property type="term" value="P:carbohydrate metabolic process"/>
    <property type="evidence" value="ECO:0007669"/>
    <property type="project" value="InterPro"/>
</dbReference>
<dbReference type="InterPro" id="IPR013780">
    <property type="entry name" value="Glyco_hydro_b"/>
</dbReference>
<dbReference type="SMART" id="SM00642">
    <property type="entry name" value="Aamy"/>
    <property type="match status" value="1"/>
</dbReference>
<feature type="domain" description="Glycosyl hydrolase family 13 catalytic" evidence="3">
    <location>
        <begin position="60"/>
        <end position="550"/>
    </location>
</feature>
<sequence>MEVFQLKKFLSVALSATMMASTVALAPTFSAKTVDKAVTKTSESATSKDNFTWDNASVYFLLTDRFNNGNTSNDHSYGRGLEKDGTVTTKMNSDAASFQGGDFVGITEKINEGYFDKLGVNALWVSAPYEQIQGYTCTGSREKSAMPHYAYHGYYAGDYTDFDQNFGTEEEFKTMVDTAHKHGLRVVLDIVMNHPGYNTMYDMNKFGFGRLLTGWEDEYYSFKGFNDTYHKYITYEDSKDDGSLAKDWSTWWGASWLRGGIQGYPAFGSGADNILKGSAGGLLPDFRTESTEEVELPTFLANKWKKEGNYETKVAEMNKWFKDNNKTKRVRNYLCYWLSSYVEKYGIDGFRCDTAKHVELDSWAELKDDCTKALETWRKNNPDKAGADWDEPFWMTGEVYGKALSGPSDNYFTKGKFDSTINFEFSGGRGITDVSGVNTTYEKYARNINSSSTYNVLTYISSHDTALCGRDRSTDSYNKDKLIYQGSALQLLPGAVQIYYGDETGRKYVKAVGSIGTTISNGNHDVRSFMNWDSIDNDILSHWQKVGTFRNNHVSVGAGSHTSLKSTSGAAFERTYDKDGVSDKVMACIGATANTNVTITVDTTKFANGAILKNTYDDSTATVTDGKVTFNSGANGTILIEDTGEVNPIINVKSIKLNRTSYTYNRTTKNGTLTLKATVNPTNANNKKVTYKSSNTKVATVNGNGVVSLRSRGTAIITATSSDNSKIKATCKVTVVQRVTSVKLNRRSATLKVKGKANQKTCTLKAIVNPSNANVKTVTFKSSNSKVATVNSKGKVIAKKKGRATVTVTTRDGRKTARCTIIVK</sequence>
<dbReference type="InterPro" id="IPR006047">
    <property type="entry name" value="GH13_cat_dom"/>
</dbReference>
<dbReference type="Gene3D" id="3.20.20.80">
    <property type="entry name" value="Glycosidases"/>
    <property type="match status" value="2"/>
</dbReference>
<evidence type="ECO:0000256" key="1">
    <source>
        <dbReference type="SAM" id="SignalP"/>
    </source>
</evidence>
<dbReference type="Proteomes" id="UP000301475">
    <property type="component" value="Chromosome"/>
</dbReference>